<sequence length="236" mass="25021">MIYRLFWFATIAALAVVTVFAQLDRKARFAPALAPIVPAAFSGFAAEQRARIALVVQDGATAEAEARALVEKRPIAAEHLAKLSLAAAMNDHGDTSVAALEAASVRGWREPIAQYASARAALVEGAHDIAAQRVSALLATGKMNEPALDVAARLITTPEGQEAFARRLAAFGRWQANALSPLSQKADPADLAATLALALDQGANLDCSHLRRVTETIEKSEGEEVATALREQCDAR</sequence>
<name>A0A0H4VCZ6_9SPHN</name>
<reference evidence="2" key="2">
    <citation type="submission" date="2015-04" db="EMBL/GenBank/DDBJ databases">
        <title>The complete genome sequence of Erythrobacter sp. s21-N3.</title>
        <authorList>
            <person name="Zhuang L."/>
            <person name="Liu Y."/>
            <person name="Shao Z."/>
        </authorList>
    </citation>
    <scope>NUCLEOTIDE SEQUENCE [LARGE SCALE GENOMIC DNA]</scope>
    <source>
        <strain evidence="2">s21-N3</strain>
    </source>
</reference>
<dbReference type="RefSeq" id="WP_048884461.1">
    <property type="nucleotide sequence ID" value="NZ_CP011310.1"/>
</dbReference>
<accession>A0A0H4VCZ6</accession>
<dbReference type="EMBL" id="CP011310">
    <property type="protein sequence ID" value="AKQ40979.1"/>
    <property type="molecule type" value="Genomic_DNA"/>
</dbReference>
<dbReference type="OrthoDB" id="7505978at2"/>
<dbReference type="STRING" id="1648404.CP97_01315"/>
<evidence type="ECO:0000313" key="2">
    <source>
        <dbReference type="Proteomes" id="UP000059113"/>
    </source>
</evidence>
<gene>
    <name evidence="1" type="ORF">CP97_01315</name>
</gene>
<evidence type="ECO:0000313" key="1">
    <source>
        <dbReference type="EMBL" id="AKQ40979.1"/>
    </source>
</evidence>
<keyword evidence="2" id="KW-1185">Reference proteome</keyword>
<dbReference type="KEGG" id="ery:CP97_01315"/>
<protein>
    <submittedName>
        <fullName evidence="1">Uncharacterized protein</fullName>
    </submittedName>
</protein>
<dbReference type="AlphaFoldDB" id="A0A0H4VCZ6"/>
<organism evidence="1 2">
    <name type="scientific">Aurantiacibacter atlanticus</name>
    <dbReference type="NCBI Taxonomy" id="1648404"/>
    <lineage>
        <taxon>Bacteria</taxon>
        <taxon>Pseudomonadati</taxon>
        <taxon>Pseudomonadota</taxon>
        <taxon>Alphaproteobacteria</taxon>
        <taxon>Sphingomonadales</taxon>
        <taxon>Erythrobacteraceae</taxon>
        <taxon>Aurantiacibacter</taxon>
    </lineage>
</organism>
<reference evidence="1 2" key="1">
    <citation type="journal article" date="2015" name="Int. J. Syst. Evol. Microbiol.">
        <title>Erythrobacter atlanticus sp. nov., a bacterium from ocean sediment able to degrade polycyclic aromatic hydrocarbons.</title>
        <authorList>
            <person name="Zhuang L."/>
            <person name="Liu Y."/>
            <person name="Wang L."/>
            <person name="Wang W."/>
            <person name="Shao Z."/>
        </authorList>
    </citation>
    <scope>NUCLEOTIDE SEQUENCE [LARGE SCALE GENOMIC DNA]</scope>
    <source>
        <strain evidence="2">s21-N3</strain>
    </source>
</reference>
<dbReference type="PATRIC" id="fig|1648404.4.peg.279"/>
<dbReference type="Proteomes" id="UP000059113">
    <property type="component" value="Chromosome"/>
</dbReference>
<proteinExistence type="predicted"/>